<organism evidence="1">
    <name type="scientific">hydrothermal vent metagenome</name>
    <dbReference type="NCBI Taxonomy" id="652676"/>
    <lineage>
        <taxon>unclassified sequences</taxon>
        <taxon>metagenomes</taxon>
        <taxon>ecological metagenomes</taxon>
    </lineage>
</organism>
<dbReference type="EMBL" id="UOFS01000050">
    <property type="protein sequence ID" value="VAX01835.1"/>
    <property type="molecule type" value="Genomic_DNA"/>
</dbReference>
<evidence type="ECO:0000313" key="1">
    <source>
        <dbReference type="EMBL" id="VAX01835.1"/>
    </source>
</evidence>
<proteinExistence type="predicted"/>
<name>A0A3B1B6C1_9ZZZZ</name>
<sequence length="105" mass="12242">MSSKLCQDIVLNFFVKIIKQDIETLNRINLLNTELYFDTETNYLVFSLPALHQFLNDQLQLSYLEFRKIIYQSSINTDLSQSAAKIEVHQSSYKVNTSLYVLSRA</sequence>
<accession>A0A3B1B6C1</accession>
<reference evidence="1" key="1">
    <citation type="submission" date="2018-06" db="EMBL/GenBank/DDBJ databases">
        <authorList>
            <person name="Zhirakovskaya E."/>
        </authorList>
    </citation>
    <scope>NUCLEOTIDE SEQUENCE</scope>
</reference>
<gene>
    <name evidence="1" type="ORF">MNBD_GAMMA22-169</name>
</gene>
<dbReference type="AlphaFoldDB" id="A0A3B1B6C1"/>
<protein>
    <submittedName>
        <fullName evidence="1">Uncharacterized protein</fullName>
    </submittedName>
</protein>